<dbReference type="InterPro" id="IPR028346">
    <property type="entry name" value="HAUS2"/>
</dbReference>
<sequence>CESENPWCFVARRQETTSKPNNASSTFHALSHCLTRSEELGLSHRPRCASREAHTVSPDVTDNTSKFVQEYIDIELAELENKVHSARRDLKKEHQNISSEFLRSKADRLSHAAVTLDSVVRQKESLLQWLQRAGSCPGVAVEAFGQADLSAVLRGVAQDAESLRSAAGDIKWLRGLGEPAASWSEMAGRLLEGSATLREEHGALCRLRDTVEAMCEAPRGVSA</sequence>
<reference evidence="1" key="1">
    <citation type="submission" date="2014-05" db="EMBL/GenBank/DDBJ databases">
        <title>The transcriptome of the halophilic microalga Tetraselmis sp. GSL018 isolated from the Great Salt Lake, Utah.</title>
        <authorList>
            <person name="Jinkerson R.E."/>
            <person name="D'Adamo S."/>
            <person name="Posewitz M.C."/>
        </authorList>
    </citation>
    <scope>NUCLEOTIDE SEQUENCE</scope>
    <source>
        <strain evidence="1">GSL018</strain>
    </source>
</reference>
<feature type="non-terminal residue" evidence="1">
    <location>
        <position position="1"/>
    </location>
</feature>
<proteinExistence type="predicted"/>
<dbReference type="PANTHER" id="PTHR16039">
    <property type="entry name" value="HAUS AUGMIN-LIKE COMPLEX SUBUNIT 2"/>
    <property type="match status" value="1"/>
</dbReference>
<protein>
    <submittedName>
        <fullName evidence="1">Uncharacterized protein</fullName>
    </submittedName>
</protein>
<dbReference type="PANTHER" id="PTHR16039:SF1">
    <property type="entry name" value="HAUS AUGMIN-LIKE COMPLEX SUBUNIT 2"/>
    <property type="match status" value="1"/>
</dbReference>
<dbReference type="GO" id="GO:0031023">
    <property type="term" value="P:microtubule organizing center organization"/>
    <property type="evidence" value="ECO:0007669"/>
    <property type="project" value="InterPro"/>
</dbReference>
<accession>A0A061RZE5</accession>
<dbReference type="AlphaFoldDB" id="A0A061RZE5"/>
<dbReference type="GO" id="GO:1990498">
    <property type="term" value="C:mitotic spindle microtubule"/>
    <property type="evidence" value="ECO:0007669"/>
    <property type="project" value="TreeGrafter"/>
</dbReference>
<dbReference type="Pfam" id="PF15003">
    <property type="entry name" value="HAUS2"/>
    <property type="match status" value="1"/>
</dbReference>
<organism evidence="1">
    <name type="scientific">Tetraselmis sp. GSL018</name>
    <dbReference type="NCBI Taxonomy" id="582737"/>
    <lineage>
        <taxon>Eukaryota</taxon>
        <taxon>Viridiplantae</taxon>
        <taxon>Chlorophyta</taxon>
        <taxon>core chlorophytes</taxon>
        <taxon>Chlorodendrophyceae</taxon>
        <taxon>Chlorodendrales</taxon>
        <taxon>Chlorodendraceae</taxon>
        <taxon>Tetraselmis</taxon>
    </lineage>
</organism>
<gene>
    <name evidence="1" type="ORF">TSPGSL018_21169</name>
</gene>
<name>A0A061RZE5_9CHLO</name>
<dbReference type="GO" id="GO:0051225">
    <property type="term" value="P:spindle assembly"/>
    <property type="evidence" value="ECO:0007669"/>
    <property type="project" value="InterPro"/>
</dbReference>
<evidence type="ECO:0000313" key="1">
    <source>
        <dbReference type="EMBL" id="JAC76099.1"/>
    </source>
</evidence>
<dbReference type="EMBL" id="GBEZ01009493">
    <property type="protein sequence ID" value="JAC76099.1"/>
    <property type="molecule type" value="Transcribed_RNA"/>
</dbReference>
<dbReference type="GO" id="GO:0007020">
    <property type="term" value="P:microtubule nucleation"/>
    <property type="evidence" value="ECO:0007669"/>
    <property type="project" value="TreeGrafter"/>
</dbReference>